<keyword evidence="2" id="KW-1185">Reference proteome</keyword>
<dbReference type="EMBL" id="MT740314">
    <property type="protein sequence ID" value="QOC67652.1"/>
    <property type="molecule type" value="Genomic_DNA"/>
</dbReference>
<organism evidence="1 2">
    <name type="scientific">Escherichia phage JEP1</name>
    <dbReference type="NCBI Taxonomy" id="2759218"/>
    <lineage>
        <taxon>Viruses</taxon>
        <taxon>Duplodnaviria</taxon>
        <taxon>Heunggongvirae</taxon>
        <taxon>Uroviricota</taxon>
        <taxon>Caudoviricetes</taxon>
        <taxon>Vequintavirinae</taxon>
        <taxon>Vequintavirus</taxon>
        <taxon>Vequintavirus JEP1</taxon>
    </lineage>
</organism>
<evidence type="ECO:0000313" key="1">
    <source>
        <dbReference type="EMBL" id="QOC67652.1"/>
    </source>
</evidence>
<gene>
    <name evidence="1" type="ORF">JEP1_027</name>
</gene>
<dbReference type="Proteomes" id="UP000594702">
    <property type="component" value="Segment"/>
</dbReference>
<reference evidence="1 2" key="1">
    <citation type="submission" date="2020-07" db="EMBL/GenBank/DDBJ databases">
        <authorList>
            <person name="Kim J."/>
            <person name="Ryu S."/>
            <person name="Jeon B."/>
        </authorList>
    </citation>
    <scope>NUCLEOTIDE SEQUENCE [LARGE SCALE GENOMIC DNA]</scope>
</reference>
<evidence type="ECO:0000313" key="2">
    <source>
        <dbReference type="Proteomes" id="UP000594702"/>
    </source>
</evidence>
<proteinExistence type="predicted"/>
<name>A0A7S6L106_9CAUD</name>
<protein>
    <submittedName>
        <fullName evidence="1">Uncharacterized protein</fullName>
    </submittedName>
</protein>
<accession>A0A7S6L106</accession>
<sequence length="41" mass="4914">MKIITQSPKGRFHIRDIYKIKQKVDAMQKGDNIVINFFEDF</sequence>